<proteinExistence type="predicted"/>
<accession>A0A8S9SQE6</accession>
<dbReference type="PANTHER" id="PTHR31579">
    <property type="entry name" value="OS03G0796600 PROTEIN"/>
    <property type="match status" value="1"/>
</dbReference>
<comment type="caution">
    <text evidence="1">The sequence shown here is derived from an EMBL/GenBank/DDBJ whole genome shotgun (WGS) entry which is preliminary data.</text>
</comment>
<reference evidence="1" key="1">
    <citation type="submission" date="2019-12" db="EMBL/GenBank/DDBJ databases">
        <title>Genome sequencing and annotation of Brassica cretica.</title>
        <authorList>
            <person name="Studholme D.J."/>
            <person name="Sarris P."/>
        </authorList>
    </citation>
    <scope>NUCLEOTIDE SEQUENCE</scope>
    <source>
        <strain evidence="1">PFS-109/04</strain>
        <tissue evidence="1">Leaf</tissue>
    </source>
</reference>
<evidence type="ECO:0000313" key="1">
    <source>
        <dbReference type="EMBL" id="KAF3603187.1"/>
    </source>
</evidence>
<sequence>MNIPVTLTSVTVHSIAVSDTRHVFRETRRFSLSFDSFPMKIQPTETDIPASRDSAKPVLKSRLKRLLDRPFTNVLRSSNSDKPLIEAQHGRERDGVVSEFEPSSVVLAKMVQNYMEESNERQAKNGRNRCNCFNGNNDDSSDDEFDLFGCSVESFNDAYDHFKSLIPCASVMERNLSADAAKILEKNKSVKRKDDLRKLVVDGLSALGYDSSICKSKWDKTRSIPAGEYEFIDVIVNGERLLIDVDFRSEFDIARQTNAYKALLQSLPFVFVGKSDRISQIVSMVSEAARQSLKKKGMHFPPWRKADYMRAKWLSSYTRNSVDNAPEPMVSSAVVAETGIDCSEIELSFEEKFLASVNSPSSPLKSVAGSDDVAEAVEREAKVVTGLASLFKENP</sequence>
<dbReference type="Proteomes" id="UP000712600">
    <property type="component" value="Unassembled WGS sequence"/>
</dbReference>
<organism evidence="1 2">
    <name type="scientific">Brassica cretica</name>
    <name type="common">Mustard</name>
    <dbReference type="NCBI Taxonomy" id="69181"/>
    <lineage>
        <taxon>Eukaryota</taxon>
        <taxon>Viridiplantae</taxon>
        <taxon>Streptophyta</taxon>
        <taxon>Embryophyta</taxon>
        <taxon>Tracheophyta</taxon>
        <taxon>Spermatophyta</taxon>
        <taxon>Magnoliopsida</taxon>
        <taxon>eudicotyledons</taxon>
        <taxon>Gunneridae</taxon>
        <taxon>Pentapetalae</taxon>
        <taxon>rosids</taxon>
        <taxon>malvids</taxon>
        <taxon>Brassicales</taxon>
        <taxon>Brassicaceae</taxon>
        <taxon>Brassiceae</taxon>
        <taxon>Brassica</taxon>
    </lineage>
</organism>
<protein>
    <submittedName>
        <fullName evidence="1">Uncharacterized protein</fullName>
    </submittedName>
</protein>
<dbReference type="InterPro" id="IPR006502">
    <property type="entry name" value="PDDEXK-like"/>
</dbReference>
<dbReference type="AlphaFoldDB" id="A0A8S9SQE6"/>
<name>A0A8S9SQE6_BRACR</name>
<dbReference type="EMBL" id="QGKX02000004">
    <property type="protein sequence ID" value="KAF3603187.1"/>
    <property type="molecule type" value="Genomic_DNA"/>
</dbReference>
<evidence type="ECO:0000313" key="2">
    <source>
        <dbReference type="Proteomes" id="UP000712600"/>
    </source>
</evidence>
<gene>
    <name evidence="1" type="ORF">F2Q69_00034746</name>
</gene>
<dbReference type="PANTHER" id="PTHR31579:SF40">
    <property type="entry name" value="DUF506 DOMAIN-CONTAINING PROTEIN"/>
    <property type="match status" value="1"/>
</dbReference>
<dbReference type="Pfam" id="PF04720">
    <property type="entry name" value="PDDEXK_6"/>
    <property type="match status" value="1"/>
</dbReference>
<dbReference type="NCBIfam" id="TIGR01615">
    <property type="entry name" value="A_thal_3542"/>
    <property type="match status" value="1"/>
</dbReference>